<feature type="domain" description="Inositolphosphotransferase Aur1/Ipt1" evidence="6">
    <location>
        <begin position="115"/>
        <end position="289"/>
    </location>
</feature>
<gene>
    <name evidence="7" type="ORF">GCM10022247_37540</name>
</gene>
<evidence type="ECO:0000256" key="2">
    <source>
        <dbReference type="ARBA" id="ARBA00022692"/>
    </source>
</evidence>
<dbReference type="PANTHER" id="PTHR31310:SF7">
    <property type="entry name" value="PA-PHOSPHATASE RELATED-FAMILY PROTEIN DDB_G0268928"/>
    <property type="match status" value="1"/>
</dbReference>
<evidence type="ECO:0000259" key="6">
    <source>
        <dbReference type="Pfam" id="PF14378"/>
    </source>
</evidence>
<protein>
    <recommendedName>
        <fullName evidence="6">Inositolphosphotransferase Aur1/Ipt1 domain-containing protein</fullName>
    </recommendedName>
</protein>
<proteinExistence type="predicted"/>
<comment type="subcellular location">
    <subcellularLocation>
        <location evidence="1">Membrane</location>
        <topology evidence="1">Multi-pass membrane protein</topology>
    </subcellularLocation>
</comment>
<accession>A0ABP7SGV1</accession>
<keyword evidence="8" id="KW-1185">Reference proteome</keyword>
<dbReference type="InterPro" id="IPR052185">
    <property type="entry name" value="IPC_Synthase-Related"/>
</dbReference>
<dbReference type="Proteomes" id="UP001501747">
    <property type="component" value="Unassembled WGS sequence"/>
</dbReference>
<feature type="transmembrane region" description="Helical" evidence="5">
    <location>
        <begin position="80"/>
        <end position="97"/>
    </location>
</feature>
<keyword evidence="4 5" id="KW-0472">Membrane</keyword>
<reference evidence="8" key="1">
    <citation type="journal article" date="2019" name="Int. J. Syst. Evol. Microbiol.">
        <title>The Global Catalogue of Microorganisms (GCM) 10K type strain sequencing project: providing services to taxonomists for standard genome sequencing and annotation.</title>
        <authorList>
            <consortium name="The Broad Institute Genomics Platform"/>
            <consortium name="The Broad Institute Genome Sequencing Center for Infectious Disease"/>
            <person name="Wu L."/>
            <person name="Ma J."/>
        </authorList>
    </citation>
    <scope>NUCLEOTIDE SEQUENCE [LARGE SCALE GENOMIC DNA]</scope>
    <source>
        <strain evidence="8">JCM 17342</strain>
    </source>
</reference>
<comment type="caution">
    <text evidence="7">The sequence shown here is derived from an EMBL/GenBank/DDBJ whole genome shotgun (WGS) entry which is preliminary data.</text>
</comment>
<organism evidence="7 8">
    <name type="scientific">Allokutzneria multivorans</name>
    <dbReference type="NCBI Taxonomy" id="1142134"/>
    <lineage>
        <taxon>Bacteria</taxon>
        <taxon>Bacillati</taxon>
        <taxon>Actinomycetota</taxon>
        <taxon>Actinomycetes</taxon>
        <taxon>Pseudonocardiales</taxon>
        <taxon>Pseudonocardiaceae</taxon>
        <taxon>Allokutzneria</taxon>
    </lineage>
</organism>
<feature type="transmembrane region" description="Helical" evidence="5">
    <location>
        <begin position="142"/>
        <end position="161"/>
    </location>
</feature>
<evidence type="ECO:0000313" key="7">
    <source>
        <dbReference type="EMBL" id="GAA4011593.1"/>
    </source>
</evidence>
<evidence type="ECO:0000256" key="4">
    <source>
        <dbReference type="ARBA" id="ARBA00023136"/>
    </source>
</evidence>
<dbReference type="EMBL" id="BAABAL010000013">
    <property type="protein sequence ID" value="GAA4011593.1"/>
    <property type="molecule type" value="Genomic_DNA"/>
</dbReference>
<keyword evidence="3 5" id="KW-1133">Transmembrane helix</keyword>
<dbReference type="InterPro" id="IPR036938">
    <property type="entry name" value="PAP2/HPO_sf"/>
</dbReference>
<dbReference type="SUPFAM" id="SSF48317">
    <property type="entry name" value="Acid phosphatase/Vanadium-dependent haloperoxidase"/>
    <property type="match status" value="1"/>
</dbReference>
<evidence type="ECO:0000256" key="5">
    <source>
        <dbReference type="SAM" id="Phobius"/>
    </source>
</evidence>
<feature type="transmembrane region" description="Helical" evidence="5">
    <location>
        <begin position="277"/>
        <end position="294"/>
    </location>
</feature>
<name>A0ABP7SGV1_9PSEU</name>
<evidence type="ECO:0000256" key="3">
    <source>
        <dbReference type="ARBA" id="ARBA00022989"/>
    </source>
</evidence>
<evidence type="ECO:0000256" key="1">
    <source>
        <dbReference type="ARBA" id="ARBA00004141"/>
    </source>
</evidence>
<feature type="transmembrane region" description="Helical" evidence="5">
    <location>
        <begin position="224"/>
        <end position="243"/>
    </location>
</feature>
<feature type="transmembrane region" description="Helical" evidence="5">
    <location>
        <begin position="252"/>
        <end position="271"/>
    </location>
</feature>
<dbReference type="PANTHER" id="PTHR31310">
    <property type="match status" value="1"/>
</dbReference>
<sequence>MAMNPGGYRAVAQGGADGRLRPVDRLVFGYMAFVACVAVLGWQRVTKPFELVVALAGGLAVWAVASLLVRRFPRSALAQYLWLLYPLSLTIFLYRVIERYVLVLHGRFLDTEVNAFEAAVFGGHPNLFFDSIANPVLTEVMMFGYSLLYPLMVLPAVVLLFRGEREKAERFIFRIMLAATATYVGFVLFPVLGPMHTVPRFAGGGLDGYLFTDMIQTMMVGDPLGSAFPSGHVGIAWASLLAVRHFGHRRTFLVLLPFVCLLTVSIAYNRFHYVSDAFAGLAVAFAVSALCARWEARADRAAEAPDRSSPKGSEMREAVT</sequence>
<evidence type="ECO:0000313" key="8">
    <source>
        <dbReference type="Proteomes" id="UP001501747"/>
    </source>
</evidence>
<dbReference type="Pfam" id="PF14378">
    <property type="entry name" value="PAP2_3"/>
    <property type="match status" value="1"/>
</dbReference>
<feature type="transmembrane region" description="Helical" evidence="5">
    <location>
        <begin position="27"/>
        <end position="45"/>
    </location>
</feature>
<feature type="transmembrane region" description="Helical" evidence="5">
    <location>
        <begin position="173"/>
        <end position="192"/>
    </location>
</feature>
<keyword evidence="2 5" id="KW-0812">Transmembrane</keyword>
<feature type="transmembrane region" description="Helical" evidence="5">
    <location>
        <begin position="51"/>
        <end position="68"/>
    </location>
</feature>
<dbReference type="InterPro" id="IPR026841">
    <property type="entry name" value="Aur1/Ipt1"/>
</dbReference>
<dbReference type="Gene3D" id="1.20.144.10">
    <property type="entry name" value="Phosphatidic acid phosphatase type 2/haloperoxidase"/>
    <property type="match status" value="1"/>
</dbReference>